<dbReference type="CDD" id="cd07263">
    <property type="entry name" value="VOC_like"/>
    <property type="match status" value="1"/>
</dbReference>
<organism evidence="2 3">
    <name type="scientific">Bradyrhizobium japonicum</name>
    <dbReference type="NCBI Taxonomy" id="375"/>
    <lineage>
        <taxon>Bacteria</taxon>
        <taxon>Pseudomonadati</taxon>
        <taxon>Pseudomonadota</taxon>
        <taxon>Alphaproteobacteria</taxon>
        <taxon>Hyphomicrobiales</taxon>
        <taxon>Nitrobacteraceae</taxon>
        <taxon>Bradyrhizobium</taxon>
    </lineage>
</organism>
<evidence type="ECO:0000313" key="3">
    <source>
        <dbReference type="Proteomes" id="UP000181962"/>
    </source>
</evidence>
<dbReference type="EMBL" id="CP017637">
    <property type="protein sequence ID" value="APG11752.1"/>
    <property type="molecule type" value="Genomic_DNA"/>
</dbReference>
<proteinExistence type="predicted"/>
<dbReference type="PANTHER" id="PTHR36437:SF2">
    <property type="entry name" value="GLYOXALASE_BLEOMYCIN RESISTANCE PROTEIN_DIOXYGENASE"/>
    <property type="match status" value="1"/>
</dbReference>
<gene>
    <name evidence="2" type="ORF">BKD09_25790</name>
</gene>
<dbReference type="AlphaFoldDB" id="A0A1L3FEW2"/>
<dbReference type="PANTHER" id="PTHR36437">
    <property type="entry name" value="GLYOXALASE/BLEOMYCIN RESISTANCE PROTEIN/DIOXYGENASE"/>
    <property type="match status" value="1"/>
</dbReference>
<keyword evidence="2" id="KW-0223">Dioxygenase</keyword>
<evidence type="ECO:0000259" key="1">
    <source>
        <dbReference type="PROSITE" id="PS51819"/>
    </source>
</evidence>
<dbReference type="Pfam" id="PF00903">
    <property type="entry name" value="Glyoxalase"/>
    <property type="match status" value="1"/>
</dbReference>
<accession>A0A1L3FEW2</accession>
<evidence type="ECO:0000313" key="2">
    <source>
        <dbReference type="EMBL" id="APG11752.1"/>
    </source>
</evidence>
<dbReference type="Proteomes" id="UP000181962">
    <property type="component" value="Chromosome"/>
</dbReference>
<keyword evidence="2" id="KW-0560">Oxidoreductase</keyword>
<feature type="domain" description="VOC" evidence="1">
    <location>
        <begin position="4"/>
        <end position="128"/>
    </location>
</feature>
<reference evidence="2 3" key="1">
    <citation type="submission" date="2016-11" db="EMBL/GenBank/DDBJ databases">
        <title>Complete Genome Sequence of Bradyrhizobium sp. strain J5, an isolated from soybean nodule in Hokkaido.</title>
        <authorList>
            <person name="Kanehara K."/>
        </authorList>
    </citation>
    <scope>NUCLEOTIDE SEQUENCE [LARGE SCALE GENOMIC DNA]</scope>
    <source>
        <strain evidence="2 3">J5</strain>
    </source>
</reference>
<dbReference type="InterPro" id="IPR037523">
    <property type="entry name" value="VOC_core"/>
</dbReference>
<dbReference type="RefSeq" id="WP_071913604.1">
    <property type="nucleotide sequence ID" value="NZ_CP017637.1"/>
</dbReference>
<dbReference type="GO" id="GO:0051213">
    <property type="term" value="F:dioxygenase activity"/>
    <property type="evidence" value="ECO:0007669"/>
    <property type="project" value="UniProtKB-KW"/>
</dbReference>
<dbReference type="SUPFAM" id="SSF54593">
    <property type="entry name" value="Glyoxalase/Bleomycin resistance protein/Dihydroxybiphenyl dioxygenase"/>
    <property type="match status" value="1"/>
</dbReference>
<dbReference type="InterPro" id="IPR029068">
    <property type="entry name" value="Glyas_Bleomycin-R_OHBP_Dase"/>
</dbReference>
<protein>
    <submittedName>
        <fullName evidence="2">Extradiol dioxygenase</fullName>
    </submittedName>
</protein>
<name>A0A1L3FEW2_BRAJP</name>
<dbReference type="Gene3D" id="3.10.180.10">
    <property type="entry name" value="2,3-Dihydroxybiphenyl 1,2-Dioxygenase, domain 1"/>
    <property type="match status" value="1"/>
</dbReference>
<dbReference type="InterPro" id="IPR004360">
    <property type="entry name" value="Glyas_Fos-R_dOase_dom"/>
</dbReference>
<dbReference type="OrthoDB" id="9794917at2"/>
<sequence>MKQHLSLVSLVVADYDAAIAFFTGALDFELCEDTPLGGGKRWVVVRPPGGGGSGLLLARADSPTQVARIGDQTGGRVFLFLETDDFDRDHARMIAAGVRFVEEPRHEAYGVVAVFEDLCGNRWDLIQRKSTHACETSP</sequence>
<dbReference type="PROSITE" id="PS51819">
    <property type="entry name" value="VOC"/>
    <property type="match status" value="1"/>
</dbReference>